<organism evidence="2 3">
    <name type="scientific">Leifsonia shinshuensis</name>
    <dbReference type="NCBI Taxonomy" id="150026"/>
    <lineage>
        <taxon>Bacteria</taxon>
        <taxon>Bacillati</taxon>
        <taxon>Actinomycetota</taxon>
        <taxon>Actinomycetes</taxon>
        <taxon>Micrococcales</taxon>
        <taxon>Microbacteriaceae</taxon>
        <taxon>Leifsonia</taxon>
    </lineage>
</organism>
<feature type="domain" description="AbiEi antitoxin N-terminal" evidence="1">
    <location>
        <begin position="8"/>
        <end position="49"/>
    </location>
</feature>
<dbReference type="Pfam" id="PF13338">
    <property type="entry name" value="AbiEi_4"/>
    <property type="match status" value="1"/>
</dbReference>
<accession>A0A7G6Y8L4</accession>
<evidence type="ECO:0000313" key="3">
    <source>
        <dbReference type="Proteomes" id="UP000515511"/>
    </source>
</evidence>
<dbReference type="RefSeq" id="WP_185278000.1">
    <property type="nucleotide sequence ID" value="NZ_CP043641.1"/>
</dbReference>
<gene>
    <name evidence="2" type="ORF">F1C12_06620</name>
</gene>
<evidence type="ECO:0000259" key="1">
    <source>
        <dbReference type="Pfam" id="PF13338"/>
    </source>
</evidence>
<dbReference type="InterPro" id="IPR011335">
    <property type="entry name" value="Restrct_endonuc-II-like"/>
</dbReference>
<sequence>MTWMNRLRELGGAATTHQLRMAGATPEDLRRAVRGGALDRVRKGVYVSPLMDGAALEAIRAGARLSCVTACASYGLWSGTDRRTHVTLSPQSRRAPPGLTCHWRPVEAHPELWRVSLADCLRSVARCADEETAVAAFDTALASGHVSPSGLRRILEDVPKAARERGALARPGSDSGVESVVRQRLERGGRLVEQQTHVRGVGRVDMRIDGELYLEIDGYAFHSDADSFERDRLRDSALAQRGARRLRVTARQVMEDWNRVEAAIDRILEQA</sequence>
<name>A0A7G6Y8L4_9MICO</name>
<dbReference type="SUPFAM" id="SSF52980">
    <property type="entry name" value="Restriction endonuclease-like"/>
    <property type="match status" value="1"/>
</dbReference>
<dbReference type="KEGG" id="lse:F1C12_06620"/>
<dbReference type="Proteomes" id="UP000515511">
    <property type="component" value="Chromosome"/>
</dbReference>
<dbReference type="AlphaFoldDB" id="A0A7G6Y8L4"/>
<reference evidence="3" key="1">
    <citation type="submission" date="2019-09" db="EMBL/GenBank/DDBJ databases">
        <title>Antimicrobial potential of Antarctic Bacteria.</title>
        <authorList>
            <person name="Benaud N."/>
            <person name="Edwards R.J."/>
            <person name="Ferrari B.C."/>
        </authorList>
    </citation>
    <scope>NUCLEOTIDE SEQUENCE [LARGE SCALE GENOMIC DNA]</scope>
    <source>
        <strain evidence="3">INR9</strain>
    </source>
</reference>
<evidence type="ECO:0000313" key="2">
    <source>
        <dbReference type="EMBL" id="QNE34829.1"/>
    </source>
</evidence>
<dbReference type="EMBL" id="CP043641">
    <property type="protein sequence ID" value="QNE34829.1"/>
    <property type="molecule type" value="Genomic_DNA"/>
</dbReference>
<dbReference type="InterPro" id="IPR025159">
    <property type="entry name" value="AbiEi_N"/>
</dbReference>
<proteinExistence type="predicted"/>
<protein>
    <submittedName>
        <fullName evidence="2">Type IV toxin-antitoxin system AbiEi family antitoxin domain-containing protein</fullName>
    </submittedName>
</protein>
<dbReference type="Gene3D" id="3.40.960.10">
    <property type="entry name" value="VSR Endonuclease"/>
    <property type="match status" value="1"/>
</dbReference>